<feature type="region of interest" description="Disordered" evidence="1">
    <location>
        <begin position="23"/>
        <end position="81"/>
    </location>
</feature>
<organism evidence="3 4">
    <name type="scientific">Streptomyces caelestis</name>
    <dbReference type="NCBI Taxonomy" id="36816"/>
    <lineage>
        <taxon>Bacteria</taxon>
        <taxon>Bacillati</taxon>
        <taxon>Actinomycetota</taxon>
        <taxon>Actinomycetes</taxon>
        <taxon>Kitasatosporales</taxon>
        <taxon>Streptomycetaceae</taxon>
        <taxon>Streptomyces</taxon>
    </lineage>
</organism>
<feature type="compositionally biased region" description="Basic and acidic residues" evidence="1">
    <location>
        <begin position="36"/>
        <end position="56"/>
    </location>
</feature>
<feature type="compositionally biased region" description="Basic and acidic residues" evidence="1">
    <location>
        <begin position="70"/>
        <end position="81"/>
    </location>
</feature>
<proteinExistence type="predicted"/>
<accession>A0A7W9H3Q5</accession>
<evidence type="ECO:0000313" key="4">
    <source>
        <dbReference type="Proteomes" id="UP000590647"/>
    </source>
</evidence>
<keyword evidence="2" id="KW-0732">Signal</keyword>
<dbReference type="EMBL" id="JACHNE010000001">
    <property type="protein sequence ID" value="MBB5794843.1"/>
    <property type="molecule type" value="Genomic_DNA"/>
</dbReference>
<evidence type="ECO:0000313" key="3">
    <source>
        <dbReference type="EMBL" id="MBB5794843.1"/>
    </source>
</evidence>
<keyword evidence="4" id="KW-1185">Reference proteome</keyword>
<feature type="signal peptide" evidence="2">
    <location>
        <begin position="1"/>
        <end position="27"/>
    </location>
</feature>
<dbReference type="RefSeq" id="WP_184983898.1">
    <property type="nucleotide sequence ID" value="NZ_JACHNE010000001.1"/>
</dbReference>
<evidence type="ECO:0000256" key="2">
    <source>
        <dbReference type="SAM" id="SignalP"/>
    </source>
</evidence>
<sequence length="175" mass="17691">MRFGTKAALLGAAISALTVSGAGSAYADDDQPAHTYEAHSEKDHSGKDHSGKDHSGKGHSGKGHSGKGHSSHDEDRVVFAKSDKVTYSGSYEESAPAPIAAVPAGPLCDQSIAATGGDAEAGGDATGGAATASGNTQTLTCTITINSPLGSGDQTVTRTSRVFFTEEDQTLIVKD</sequence>
<protein>
    <recommendedName>
        <fullName evidence="5">Lipoprotein</fullName>
    </recommendedName>
</protein>
<name>A0A7W9H3Q5_9ACTN</name>
<reference evidence="3 4" key="1">
    <citation type="submission" date="2020-08" db="EMBL/GenBank/DDBJ databases">
        <title>Sequencing the genomes of 1000 actinobacteria strains.</title>
        <authorList>
            <person name="Klenk H.-P."/>
        </authorList>
    </citation>
    <scope>NUCLEOTIDE SEQUENCE [LARGE SCALE GENOMIC DNA]</scope>
    <source>
        <strain evidence="3 4">DSM 40084</strain>
    </source>
</reference>
<dbReference type="Proteomes" id="UP000590647">
    <property type="component" value="Unassembled WGS sequence"/>
</dbReference>
<feature type="chain" id="PRO_5031501425" description="Lipoprotein" evidence="2">
    <location>
        <begin position="28"/>
        <end position="175"/>
    </location>
</feature>
<gene>
    <name evidence="3" type="ORF">HDA41_002807</name>
</gene>
<evidence type="ECO:0000256" key="1">
    <source>
        <dbReference type="SAM" id="MobiDB-lite"/>
    </source>
</evidence>
<comment type="caution">
    <text evidence="3">The sequence shown here is derived from an EMBL/GenBank/DDBJ whole genome shotgun (WGS) entry which is preliminary data.</text>
</comment>
<dbReference type="AlphaFoldDB" id="A0A7W9H3Q5"/>
<feature type="compositionally biased region" description="Basic residues" evidence="1">
    <location>
        <begin position="57"/>
        <end position="69"/>
    </location>
</feature>
<evidence type="ECO:0008006" key="5">
    <source>
        <dbReference type="Google" id="ProtNLM"/>
    </source>
</evidence>